<dbReference type="EMBL" id="CAUYUE010000004">
    <property type="protein sequence ID" value="CAK0760425.1"/>
    <property type="molecule type" value="Genomic_DNA"/>
</dbReference>
<comment type="caution">
    <text evidence="2">The sequence shown here is derived from an EMBL/GenBank/DDBJ whole genome shotgun (WGS) entry which is preliminary data.</text>
</comment>
<dbReference type="PANTHER" id="PTHR33099">
    <property type="entry name" value="FE2OG DIOXYGENASE DOMAIN-CONTAINING PROTEIN"/>
    <property type="match status" value="1"/>
</dbReference>
<sequence>MISSKAGKAEKRPSYISSLEKLLSGVEHSGDFATQGVEKKHPAPGLWVDGMGCIALPLLAPQATQLKGVCEQAPFGRGEKTLVDKTIRNALQLSPEQFQLKNTEWASYVEEIASKACNSLGVPPKAVTAELYKLVLYEAGSFFVPHRDTEKADGMFGTLVIVLPSIYKGGELIIAHAGQTRTFHPSADGFSSYWAAFYADCKHELKPVTDGHRLCLIYNLIQSGADLAAKPPDRQRDVQRLYRFMQQWQKDDAGPEKLIYQLEHVYSPEGIRGGLVALKGKDRAAAAVLHEAEQCGLDVGIATFRIEHLGHGYYKEHANIEMAEYELTGWTTLNGKPESYDTLSVDIEEEVIPALSEADLDDYFEWDVNEFEEATGNEGGDLFRQYAKACLVIWRPDELEAPVKAAAQGAPQEGKAKPQSKKRKGAVTAKV</sequence>
<dbReference type="Gene3D" id="2.60.120.620">
    <property type="entry name" value="q2cbj1_9rhob like domain"/>
    <property type="match status" value="1"/>
</dbReference>
<organism evidence="2 3">
    <name type="scientific">Coccomyxa viridis</name>
    <dbReference type="NCBI Taxonomy" id="1274662"/>
    <lineage>
        <taxon>Eukaryota</taxon>
        <taxon>Viridiplantae</taxon>
        <taxon>Chlorophyta</taxon>
        <taxon>core chlorophytes</taxon>
        <taxon>Trebouxiophyceae</taxon>
        <taxon>Trebouxiophyceae incertae sedis</taxon>
        <taxon>Coccomyxaceae</taxon>
        <taxon>Coccomyxa</taxon>
    </lineage>
</organism>
<dbReference type="Proteomes" id="UP001314263">
    <property type="component" value="Unassembled WGS sequence"/>
</dbReference>
<name>A0AAV1HWQ7_9CHLO</name>
<evidence type="ECO:0000313" key="3">
    <source>
        <dbReference type="Proteomes" id="UP001314263"/>
    </source>
</evidence>
<keyword evidence="3" id="KW-1185">Reference proteome</keyword>
<reference evidence="2 3" key="1">
    <citation type="submission" date="2023-10" db="EMBL/GenBank/DDBJ databases">
        <authorList>
            <person name="Maclean D."/>
            <person name="Macfadyen A."/>
        </authorList>
    </citation>
    <scope>NUCLEOTIDE SEQUENCE [LARGE SCALE GENOMIC DNA]</scope>
</reference>
<dbReference type="AlphaFoldDB" id="A0AAV1HWQ7"/>
<dbReference type="PANTHER" id="PTHR33099:SF7">
    <property type="entry name" value="MYND-TYPE DOMAIN-CONTAINING PROTEIN"/>
    <property type="match status" value="1"/>
</dbReference>
<proteinExistence type="predicted"/>
<evidence type="ECO:0000256" key="1">
    <source>
        <dbReference type="SAM" id="MobiDB-lite"/>
    </source>
</evidence>
<evidence type="ECO:0000313" key="2">
    <source>
        <dbReference type="EMBL" id="CAK0760425.1"/>
    </source>
</evidence>
<feature type="region of interest" description="Disordered" evidence="1">
    <location>
        <begin position="404"/>
        <end position="431"/>
    </location>
</feature>
<evidence type="ECO:0008006" key="4">
    <source>
        <dbReference type="Google" id="ProtNLM"/>
    </source>
</evidence>
<protein>
    <recommendedName>
        <fullName evidence="4">Prolyl 4-hydroxylase alpha subunit Fe(2+) 2OG dioxygenase domain-containing protein</fullName>
    </recommendedName>
</protein>
<accession>A0AAV1HWQ7</accession>
<gene>
    <name evidence="2" type="ORF">CVIRNUC_002770</name>
</gene>